<feature type="region of interest" description="Disordered" evidence="1">
    <location>
        <begin position="157"/>
        <end position="196"/>
    </location>
</feature>
<reference evidence="3 4" key="1">
    <citation type="submission" date="2020-11" db="EMBL/GenBank/DDBJ databases">
        <title>A novel isolate from a Black sea contaminated sediment with potential to produce alkanes: Plantactinospora alkalitolerans sp. nov.</title>
        <authorList>
            <person name="Carro L."/>
            <person name="Veyisoglu A."/>
            <person name="Guven K."/>
            <person name="Schumann P."/>
            <person name="Klenk H.-P."/>
            <person name="Sahin N."/>
        </authorList>
    </citation>
    <scope>NUCLEOTIDE SEQUENCE [LARGE SCALE GENOMIC DNA]</scope>
    <source>
        <strain evidence="3 4">S1510</strain>
    </source>
</reference>
<evidence type="ECO:0000313" key="3">
    <source>
        <dbReference type="EMBL" id="MBF9134260.1"/>
    </source>
</evidence>
<feature type="transmembrane region" description="Helical" evidence="2">
    <location>
        <begin position="56"/>
        <end position="79"/>
    </location>
</feature>
<evidence type="ECO:0000256" key="2">
    <source>
        <dbReference type="SAM" id="Phobius"/>
    </source>
</evidence>
<protein>
    <submittedName>
        <fullName evidence="3">Uncharacterized protein</fullName>
    </submittedName>
</protein>
<keyword evidence="2" id="KW-1133">Transmembrane helix</keyword>
<proteinExistence type="predicted"/>
<dbReference type="EMBL" id="JADPUN010000332">
    <property type="protein sequence ID" value="MBF9134260.1"/>
    <property type="molecule type" value="Genomic_DNA"/>
</dbReference>
<dbReference type="RefSeq" id="WP_196205744.1">
    <property type="nucleotide sequence ID" value="NZ_JADPUN010000332.1"/>
</dbReference>
<evidence type="ECO:0000256" key="1">
    <source>
        <dbReference type="SAM" id="MobiDB-lite"/>
    </source>
</evidence>
<dbReference type="Proteomes" id="UP000638560">
    <property type="component" value="Unassembled WGS sequence"/>
</dbReference>
<sequence>MAFLAVTLLGVAFLAVAFLAVAFRAVAFRGVAFFAVAFFGVAFFAAARFDGAVRFAGAAFFAAFAMLAARLPGVFAAVAPVARRVAVATFFAAAVPFPGAFFAPVAFRAAAGLVVVRVLPPRPSARRLGWLLVDRIGPARRASAISAPPRPAVALDRVDVGDGSSARPDWPGRRPGQRPPPCRSGRGSCLPSVRAP</sequence>
<comment type="caution">
    <text evidence="3">The sequence shown here is derived from an EMBL/GenBank/DDBJ whole genome shotgun (WGS) entry which is preliminary data.</text>
</comment>
<evidence type="ECO:0000313" key="4">
    <source>
        <dbReference type="Proteomes" id="UP000638560"/>
    </source>
</evidence>
<feature type="transmembrane region" description="Helical" evidence="2">
    <location>
        <begin position="32"/>
        <end position="49"/>
    </location>
</feature>
<name>A0ABS0H717_9ACTN</name>
<accession>A0ABS0H717</accession>
<keyword evidence="4" id="KW-1185">Reference proteome</keyword>
<keyword evidence="2" id="KW-0472">Membrane</keyword>
<keyword evidence="2" id="KW-0812">Transmembrane</keyword>
<organism evidence="3 4">
    <name type="scientific">Plantactinospora alkalitolerans</name>
    <dbReference type="NCBI Taxonomy" id="2789879"/>
    <lineage>
        <taxon>Bacteria</taxon>
        <taxon>Bacillati</taxon>
        <taxon>Actinomycetota</taxon>
        <taxon>Actinomycetes</taxon>
        <taxon>Micromonosporales</taxon>
        <taxon>Micromonosporaceae</taxon>
        <taxon>Plantactinospora</taxon>
    </lineage>
</organism>
<gene>
    <name evidence="3" type="ORF">I0C86_35810</name>
</gene>